<evidence type="ECO:0000256" key="1">
    <source>
        <dbReference type="SAM" id="Coils"/>
    </source>
</evidence>
<dbReference type="GO" id="GO:0047886">
    <property type="term" value="F:farnesol dehydrogenase activity"/>
    <property type="evidence" value="ECO:0007669"/>
    <property type="project" value="UniProtKB-EC"/>
</dbReference>
<keyword evidence="2" id="KW-0560">Oxidoreductase</keyword>
<evidence type="ECO:0000313" key="4">
    <source>
        <dbReference type="Proteomes" id="UP000215914"/>
    </source>
</evidence>
<dbReference type="OMA" id="CEEINGI"/>
<dbReference type="PANTHER" id="PTHR44375">
    <property type="entry name" value="BETA-KETOACYL-ACP REDUCTASE-LIKE PROTEIN-RELATED"/>
    <property type="match status" value="1"/>
</dbReference>
<accession>A0A251VLR9</accession>
<feature type="coiled-coil region" evidence="1">
    <location>
        <begin position="51"/>
        <end position="78"/>
    </location>
</feature>
<dbReference type="InParanoid" id="A0A251VLR9"/>
<evidence type="ECO:0000313" key="2">
    <source>
        <dbReference type="EMBL" id="KAF5821189.1"/>
    </source>
</evidence>
<dbReference type="STRING" id="4232.A0A251VLR9"/>
<proteinExistence type="predicted"/>
<dbReference type="PRINTS" id="PR00081">
    <property type="entry name" value="GDHRDH"/>
</dbReference>
<reference evidence="2 4" key="1">
    <citation type="journal article" date="2017" name="Nature">
        <title>The sunflower genome provides insights into oil metabolism, flowering and Asterid evolution.</title>
        <authorList>
            <person name="Badouin H."/>
            <person name="Gouzy J."/>
            <person name="Grassa C.J."/>
            <person name="Murat F."/>
            <person name="Staton S.E."/>
            <person name="Cottret L."/>
            <person name="Lelandais-Briere C."/>
            <person name="Owens G.L."/>
            <person name="Carrere S."/>
            <person name="Mayjonade B."/>
            <person name="Legrand L."/>
            <person name="Gill N."/>
            <person name="Kane N.C."/>
            <person name="Bowers J.E."/>
            <person name="Hubner S."/>
            <person name="Bellec A."/>
            <person name="Berard A."/>
            <person name="Berges H."/>
            <person name="Blanchet N."/>
            <person name="Boniface M.C."/>
            <person name="Brunel D."/>
            <person name="Catrice O."/>
            <person name="Chaidir N."/>
            <person name="Claudel C."/>
            <person name="Donnadieu C."/>
            <person name="Faraut T."/>
            <person name="Fievet G."/>
            <person name="Helmstetter N."/>
            <person name="King M."/>
            <person name="Knapp S.J."/>
            <person name="Lai Z."/>
            <person name="Le Paslier M.C."/>
            <person name="Lippi Y."/>
            <person name="Lorenzon L."/>
            <person name="Mandel J.R."/>
            <person name="Marage G."/>
            <person name="Marchand G."/>
            <person name="Marquand E."/>
            <person name="Bret-Mestries E."/>
            <person name="Morien E."/>
            <person name="Nambeesan S."/>
            <person name="Nguyen T."/>
            <person name="Pegot-Espagnet P."/>
            <person name="Pouilly N."/>
            <person name="Raftis F."/>
            <person name="Sallet E."/>
            <person name="Schiex T."/>
            <person name="Thomas J."/>
            <person name="Vandecasteele C."/>
            <person name="Vares D."/>
            <person name="Vear F."/>
            <person name="Vautrin S."/>
            <person name="Crespi M."/>
            <person name="Mangin B."/>
            <person name="Burke J.M."/>
            <person name="Salse J."/>
            <person name="Munos S."/>
            <person name="Vincourt P."/>
            <person name="Rieseberg L.H."/>
            <person name="Langlade N.B."/>
        </authorList>
    </citation>
    <scope>NUCLEOTIDE SEQUENCE [LARGE SCALE GENOMIC DNA]</scope>
    <source>
        <strain evidence="4">cv. SF193</strain>
        <tissue evidence="2">Leaves</tissue>
    </source>
</reference>
<dbReference type="EMBL" id="CM007890">
    <property type="protein sequence ID" value="OTG36527.1"/>
    <property type="molecule type" value="Genomic_DNA"/>
</dbReference>
<dbReference type="SUPFAM" id="SSF51735">
    <property type="entry name" value="NAD(P)-binding Rossmann-fold domains"/>
    <property type="match status" value="1"/>
</dbReference>
<protein>
    <submittedName>
        <fullName evidence="2">Farnesol dehydrogenase</fullName>
        <ecNumber evidence="2">1.1.1.216</ecNumber>
    </submittedName>
    <submittedName>
        <fullName evidence="3">Putative glucose/ribitol dehydrogenase</fullName>
    </submittedName>
</protein>
<dbReference type="AlphaFoldDB" id="A0A251VLR9"/>
<keyword evidence="1" id="KW-0175">Coiled coil</keyword>
<dbReference type="InterPro" id="IPR036291">
    <property type="entry name" value="NAD(P)-bd_dom_sf"/>
</dbReference>
<dbReference type="EC" id="1.1.1.216" evidence="2"/>
<reference evidence="2" key="3">
    <citation type="submission" date="2020-06" db="EMBL/GenBank/DDBJ databases">
        <title>Helianthus annuus Genome sequencing and assembly Release 2.</title>
        <authorList>
            <person name="Gouzy J."/>
            <person name="Langlade N."/>
            <person name="Munos S."/>
        </authorList>
    </citation>
    <scope>NUCLEOTIDE SEQUENCE</scope>
    <source>
        <tissue evidence="2">Leaves</tissue>
    </source>
</reference>
<dbReference type="Pfam" id="PF00106">
    <property type="entry name" value="adh_short"/>
    <property type="match status" value="1"/>
</dbReference>
<dbReference type="InterPro" id="IPR002347">
    <property type="entry name" value="SDR_fam"/>
</dbReference>
<dbReference type="Gramene" id="mRNA:HanXRQr2_Chr01g0010951">
    <property type="protein sequence ID" value="CDS:HanXRQr2_Chr01g0010951.1"/>
    <property type="gene ID" value="HanXRQr2_Chr01g0010951"/>
</dbReference>
<sequence length="145" mass="15784">MAVSSEQLAINKPDPWQDLRGKIVMVTGASSGIGWEFCIALAKSGCRIIAIARRMNRLKSLCDEINNLDRQENEGEARNPRVLAVAVELDVNADGSTIKASVRKAWEAFGHIDVLINNAGIRGIQLMMSLNSCFCFSPIVLGVIV</sequence>
<dbReference type="EMBL" id="MNCJ02000316">
    <property type="protein sequence ID" value="KAF5821189.1"/>
    <property type="molecule type" value="Genomic_DNA"/>
</dbReference>
<organism evidence="3 4">
    <name type="scientific">Helianthus annuus</name>
    <name type="common">Common sunflower</name>
    <dbReference type="NCBI Taxonomy" id="4232"/>
    <lineage>
        <taxon>Eukaryota</taxon>
        <taxon>Viridiplantae</taxon>
        <taxon>Streptophyta</taxon>
        <taxon>Embryophyta</taxon>
        <taxon>Tracheophyta</taxon>
        <taxon>Spermatophyta</taxon>
        <taxon>Magnoliopsida</taxon>
        <taxon>eudicotyledons</taxon>
        <taxon>Gunneridae</taxon>
        <taxon>Pentapetalae</taxon>
        <taxon>asterids</taxon>
        <taxon>campanulids</taxon>
        <taxon>Asterales</taxon>
        <taxon>Asteraceae</taxon>
        <taxon>Asteroideae</taxon>
        <taxon>Heliantheae alliance</taxon>
        <taxon>Heliantheae</taxon>
        <taxon>Helianthus</taxon>
    </lineage>
</organism>
<dbReference type="Gene3D" id="3.40.50.720">
    <property type="entry name" value="NAD(P)-binding Rossmann-like Domain"/>
    <property type="match status" value="1"/>
</dbReference>
<gene>
    <name evidence="3" type="ORF">HannXRQ_Chr01g0008561</name>
    <name evidence="2" type="ORF">HanXRQr2_Chr01g0010951</name>
</gene>
<reference evidence="3" key="2">
    <citation type="submission" date="2017-02" db="EMBL/GenBank/DDBJ databases">
        <title>Sunflower complete genome.</title>
        <authorList>
            <person name="Langlade N."/>
            <person name="Munos S."/>
        </authorList>
    </citation>
    <scope>NUCLEOTIDE SEQUENCE [LARGE SCALE GENOMIC DNA]</scope>
    <source>
        <tissue evidence="3">Leaves</tissue>
    </source>
</reference>
<dbReference type="Proteomes" id="UP000215914">
    <property type="component" value="Chromosome 1"/>
</dbReference>
<evidence type="ECO:0000313" key="3">
    <source>
        <dbReference type="EMBL" id="OTG36527.1"/>
    </source>
</evidence>
<name>A0A251VLR9_HELAN</name>
<keyword evidence="4" id="KW-1185">Reference proteome</keyword>
<dbReference type="PANTHER" id="PTHR44375:SF15">
    <property type="entry name" value="GLUCOSE_RIBITOL DEHYDROGENASE-RELATED"/>
    <property type="match status" value="1"/>
</dbReference>